<dbReference type="Proteomes" id="UP000028194">
    <property type="component" value="Chromosome"/>
</dbReference>
<reference evidence="1 2" key="1">
    <citation type="journal article" date="2014" name="PLoS ONE">
        <title>Genome Sequence of Candidatus Nitrososphaera evergladensis from Group I.1b Enriched from Everglades Soil Reveals Novel Genomic Features of the Ammonia-Oxidizing Archaea.</title>
        <authorList>
            <person name="Zhalnina K.V."/>
            <person name="Dias R."/>
            <person name="Leonard M.T."/>
            <person name="Dorr de Quadros P."/>
            <person name="Camargo F.A."/>
            <person name="Drew J.C."/>
            <person name="Farmerie W.G."/>
            <person name="Daroub S.H."/>
            <person name="Triplett E.W."/>
        </authorList>
    </citation>
    <scope>NUCLEOTIDE SEQUENCE [LARGE SCALE GENOMIC DNA]</scope>
    <source>
        <strain evidence="1 2">SR1</strain>
    </source>
</reference>
<proteinExistence type="predicted"/>
<keyword evidence="2" id="KW-1185">Reference proteome</keyword>
<name>A0A075N1T6_9ARCH</name>
<dbReference type="RefSeq" id="WP_148701831.1">
    <property type="nucleotide sequence ID" value="NZ_CP007174.1"/>
</dbReference>
<dbReference type="EMBL" id="CP007174">
    <property type="protein sequence ID" value="AIF85419.1"/>
    <property type="molecule type" value="Genomic_DNA"/>
</dbReference>
<dbReference type="KEGG" id="nev:NTE_03391"/>
<dbReference type="AlphaFoldDB" id="A0A075N1T6"/>
<dbReference type="GeneID" id="41599036"/>
<protein>
    <submittedName>
        <fullName evidence="1">Uncharacterized protein</fullName>
    </submittedName>
</protein>
<dbReference type="HOGENOM" id="CLU_2313653_0_0_2"/>
<evidence type="ECO:0000313" key="1">
    <source>
        <dbReference type="EMBL" id="AIF85419.1"/>
    </source>
</evidence>
<sequence length="99" mass="11199">MADQREFLNAKKGGHCDHCGSDGLLFVQRVVSGHSERYYGYVKHPAEFEDSKQVATAKRCYVGLLSKYITGRTCDHCGRRCKFSECYKCSRKRRAAVAA</sequence>
<accession>A0A075N1T6</accession>
<gene>
    <name evidence="1" type="ORF">NTE_03391</name>
</gene>
<organism evidence="1 2">
    <name type="scientific">Candidatus Nitrososphaera evergladensis SR1</name>
    <dbReference type="NCBI Taxonomy" id="1459636"/>
    <lineage>
        <taxon>Archaea</taxon>
        <taxon>Nitrososphaerota</taxon>
        <taxon>Nitrososphaeria</taxon>
        <taxon>Nitrososphaerales</taxon>
        <taxon>Nitrososphaeraceae</taxon>
        <taxon>Nitrososphaera</taxon>
    </lineage>
</organism>
<evidence type="ECO:0000313" key="2">
    <source>
        <dbReference type="Proteomes" id="UP000028194"/>
    </source>
</evidence>
<dbReference type="STRING" id="1459636.NTE_03391"/>